<dbReference type="AlphaFoldDB" id="L0GTZ0"/>
<keyword evidence="3" id="KW-1185">Reference proteome</keyword>
<reference evidence="2 3" key="1">
    <citation type="submission" date="2011-09" db="EMBL/GenBank/DDBJ databases">
        <title>Complete sequence of chromosome of Thioflavicoccus mobilis 8321.</title>
        <authorList>
            <consortium name="US DOE Joint Genome Institute"/>
            <person name="Lucas S."/>
            <person name="Han J."/>
            <person name="Lapidus A."/>
            <person name="Cheng J.-F."/>
            <person name="Goodwin L."/>
            <person name="Pitluck S."/>
            <person name="Peters L."/>
            <person name="Ovchinnikova G."/>
            <person name="Lu M."/>
            <person name="Detter J.C."/>
            <person name="Han C."/>
            <person name="Tapia R."/>
            <person name="Land M."/>
            <person name="Hauser L."/>
            <person name="Kyrpides N."/>
            <person name="Ivanova N."/>
            <person name="Pagani I."/>
            <person name="Vogl K."/>
            <person name="Liu Z."/>
            <person name="Imhoff J."/>
            <person name="Thiel V."/>
            <person name="Frigaard N.-U."/>
            <person name="Bryant D."/>
            <person name="Woyke T."/>
        </authorList>
    </citation>
    <scope>NUCLEOTIDE SEQUENCE [LARGE SCALE GENOMIC DNA]</scope>
    <source>
        <strain evidence="2 3">8321</strain>
    </source>
</reference>
<dbReference type="HOGENOM" id="CLU_166206_0_0_6"/>
<gene>
    <name evidence="2" type="ORF">Thimo_1438</name>
</gene>
<dbReference type="PROSITE" id="PS50075">
    <property type="entry name" value="CARRIER"/>
    <property type="match status" value="1"/>
</dbReference>
<name>L0GTZ0_9GAMM</name>
<accession>L0GTZ0</accession>
<dbReference type="STRING" id="765912.Thimo_1438"/>
<dbReference type="Gene3D" id="1.10.1200.10">
    <property type="entry name" value="ACP-like"/>
    <property type="match status" value="1"/>
</dbReference>
<evidence type="ECO:0000313" key="2">
    <source>
        <dbReference type="EMBL" id="AGA90228.1"/>
    </source>
</evidence>
<dbReference type="InterPro" id="IPR036736">
    <property type="entry name" value="ACP-like_sf"/>
</dbReference>
<evidence type="ECO:0000259" key="1">
    <source>
        <dbReference type="PROSITE" id="PS50075"/>
    </source>
</evidence>
<dbReference type="Proteomes" id="UP000010816">
    <property type="component" value="Chromosome"/>
</dbReference>
<dbReference type="eggNOG" id="COG0236">
    <property type="taxonomic scope" value="Bacteria"/>
</dbReference>
<dbReference type="OrthoDB" id="3785691at2"/>
<dbReference type="InterPro" id="IPR009081">
    <property type="entry name" value="PP-bd_ACP"/>
</dbReference>
<dbReference type="EMBL" id="CP003051">
    <property type="protein sequence ID" value="AGA90228.1"/>
    <property type="molecule type" value="Genomic_DNA"/>
</dbReference>
<feature type="domain" description="Carrier" evidence="1">
    <location>
        <begin position="2"/>
        <end position="86"/>
    </location>
</feature>
<dbReference type="RefSeq" id="WP_015280370.1">
    <property type="nucleotide sequence ID" value="NC_019940.1"/>
</dbReference>
<proteinExistence type="predicted"/>
<dbReference type="Pfam" id="PF00550">
    <property type="entry name" value="PP-binding"/>
    <property type="match status" value="1"/>
</dbReference>
<sequence length="86" mass="9889">MSDTLHTVIRLVEEILEEEAIEPITMETSFGEDLELESIELVMLAEKIQAEYGDKVNFAEWLSEKELDELMYMKVGDLVAYIDSCL</sequence>
<organism evidence="2 3">
    <name type="scientific">Thioflavicoccus mobilis 8321</name>
    <dbReference type="NCBI Taxonomy" id="765912"/>
    <lineage>
        <taxon>Bacteria</taxon>
        <taxon>Pseudomonadati</taxon>
        <taxon>Pseudomonadota</taxon>
        <taxon>Gammaproteobacteria</taxon>
        <taxon>Chromatiales</taxon>
        <taxon>Chromatiaceae</taxon>
        <taxon>Thioflavicoccus</taxon>
    </lineage>
</organism>
<evidence type="ECO:0000313" key="3">
    <source>
        <dbReference type="Proteomes" id="UP000010816"/>
    </source>
</evidence>
<dbReference type="SUPFAM" id="SSF47336">
    <property type="entry name" value="ACP-like"/>
    <property type="match status" value="1"/>
</dbReference>
<protein>
    <submittedName>
        <fullName evidence="2">Phosphopantetheine-containing protein</fullName>
    </submittedName>
</protein>
<dbReference type="KEGG" id="tmb:Thimo_1438"/>